<evidence type="ECO:0000256" key="2">
    <source>
        <dbReference type="ARBA" id="ARBA00022555"/>
    </source>
</evidence>
<keyword evidence="8 11" id="KW-0694">RNA-binding</keyword>
<dbReference type="FunFam" id="3.30.980.10:FF:000004">
    <property type="entry name" value="Alanine--tRNA ligase, cytoplasmic"/>
    <property type="match status" value="1"/>
</dbReference>
<dbReference type="PROSITE" id="PS50860">
    <property type="entry name" value="AA_TRNA_LIGASE_II_ALA"/>
    <property type="match status" value="1"/>
</dbReference>
<dbReference type="InterPro" id="IPR018162">
    <property type="entry name" value="Ala-tRNA-ligase_IIc_anticod-bd"/>
</dbReference>
<proteinExistence type="inferred from homology"/>
<protein>
    <recommendedName>
        <fullName evidence="11">Alanine--tRNA ligase</fullName>
        <ecNumber evidence="11">6.1.1.7</ecNumber>
    </recommendedName>
    <alternativeName>
        <fullName evidence="11">Alanyl-tRNA synthetase</fullName>
        <shortName evidence="11">AlaRS</shortName>
    </alternativeName>
</protein>
<dbReference type="InterPro" id="IPR018163">
    <property type="entry name" value="Thr/Ala-tRNA-synth_IIc_edit"/>
</dbReference>
<dbReference type="Pfam" id="PF07973">
    <property type="entry name" value="tRNA_SAD"/>
    <property type="match status" value="1"/>
</dbReference>
<dbReference type="RefSeq" id="WP_073060650.1">
    <property type="nucleotide sequence ID" value="NZ_FQUS01000005.1"/>
</dbReference>
<dbReference type="GO" id="GO:0004813">
    <property type="term" value="F:alanine-tRNA ligase activity"/>
    <property type="evidence" value="ECO:0007669"/>
    <property type="project" value="UniProtKB-UniRule"/>
</dbReference>
<evidence type="ECO:0000256" key="12">
    <source>
        <dbReference type="SAM" id="Coils"/>
    </source>
</evidence>
<dbReference type="InterPro" id="IPR018165">
    <property type="entry name" value="Ala-tRNA-synth_IIc_core"/>
</dbReference>
<evidence type="ECO:0000256" key="8">
    <source>
        <dbReference type="ARBA" id="ARBA00022884"/>
    </source>
</evidence>
<keyword evidence="6 11" id="KW-0862">Zinc</keyword>
<keyword evidence="4 11" id="KW-0479">Metal-binding</keyword>
<dbReference type="InterPro" id="IPR050058">
    <property type="entry name" value="Ala-tRNA_ligase"/>
</dbReference>
<keyword evidence="3 11" id="KW-0436">Ligase</keyword>
<keyword evidence="11" id="KW-0963">Cytoplasm</keyword>
<comment type="subcellular location">
    <subcellularLocation>
        <location evidence="11">Cytoplasm</location>
    </subcellularLocation>
</comment>
<reference evidence="14 15" key="1">
    <citation type="submission" date="2016-11" db="EMBL/GenBank/DDBJ databases">
        <authorList>
            <person name="Jaros S."/>
            <person name="Januszkiewicz K."/>
            <person name="Wedrychowicz H."/>
        </authorList>
    </citation>
    <scope>NUCLEOTIDE SEQUENCE [LARGE SCALE GENOMIC DNA]</scope>
    <source>
        <strain evidence="14 15">DSM 21986</strain>
    </source>
</reference>
<dbReference type="InterPro" id="IPR009000">
    <property type="entry name" value="Transl_B-barrel_sf"/>
</dbReference>
<dbReference type="SUPFAM" id="SSF55186">
    <property type="entry name" value="ThrRS/AlaRS common domain"/>
    <property type="match status" value="1"/>
</dbReference>
<dbReference type="EMBL" id="FQUS01000005">
    <property type="protein sequence ID" value="SHF03058.1"/>
    <property type="molecule type" value="Genomic_DNA"/>
</dbReference>
<dbReference type="STRING" id="1194090.SAMN05443144_10521"/>
<dbReference type="InterPro" id="IPR018164">
    <property type="entry name" value="Ala-tRNA-synth_IIc_N"/>
</dbReference>
<comment type="catalytic activity">
    <reaction evidence="11">
        <text>tRNA(Ala) + L-alanine + ATP = L-alanyl-tRNA(Ala) + AMP + diphosphate</text>
        <dbReference type="Rhea" id="RHEA:12540"/>
        <dbReference type="Rhea" id="RHEA-COMP:9657"/>
        <dbReference type="Rhea" id="RHEA-COMP:9923"/>
        <dbReference type="ChEBI" id="CHEBI:30616"/>
        <dbReference type="ChEBI" id="CHEBI:33019"/>
        <dbReference type="ChEBI" id="CHEBI:57972"/>
        <dbReference type="ChEBI" id="CHEBI:78442"/>
        <dbReference type="ChEBI" id="CHEBI:78497"/>
        <dbReference type="ChEBI" id="CHEBI:456215"/>
        <dbReference type="EC" id="6.1.1.7"/>
    </reaction>
</comment>
<evidence type="ECO:0000256" key="3">
    <source>
        <dbReference type="ARBA" id="ARBA00022598"/>
    </source>
</evidence>
<dbReference type="AlphaFoldDB" id="A0A1M4YBS6"/>
<evidence type="ECO:0000256" key="7">
    <source>
        <dbReference type="ARBA" id="ARBA00022840"/>
    </source>
</evidence>
<evidence type="ECO:0000256" key="10">
    <source>
        <dbReference type="ARBA" id="ARBA00023146"/>
    </source>
</evidence>
<dbReference type="CDD" id="cd00673">
    <property type="entry name" value="AlaRS_core"/>
    <property type="match status" value="1"/>
</dbReference>
<dbReference type="Proteomes" id="UP000184041">
    <property type="component" value="Unassembled WGS sequence"/>
</dbReference>
<dbReference type="Gene3D" id="3.30.980.10">
    <property type="entry name" value="Threonyl-trna Synthetase, Chain A, domain 2"/>
    <property type="match status" value="1"/>
</dbReference>
<comment type="domain">
    <text evidence="11">Consists of three domains; the N-terminal catalytic domain, the editing domain and the C-terminal C-Ala domain. The editing domain removes incorrectly charged amino acids, while the C-Ala domain, along with tRNA(Ala), serves as a bridge to cooperatively bring together the editing and aminoacylation centers thus stimulating deacylation of misacylated tRNAs.</text>
</comment>
<dbReference type="Pfam" id="PF02272">
    <property type="entry name" value="DHHA1"/>
    <property type="match status" value="1"/>
</dbReference>
<keyword evidence="15" id="KW-1185">Reference proteome</keyword>
<evidence type="ECO:0000256" key="1">
    <source>
        <dbReference type="ARBA" id="ARBA00008226"/>
    </source>
</evidence>
<dbReference type="EC" id="6.1.1.7" evidence="11"/>
<feature type="binding site" evidence="11">
    <location>
        <position position="678"/>
    </location>
    <ligand>
        <name>Zn(2+)</name>
        <dbReference type="ChEBI" id="CHEBI:29105"/>
    </ligand>
</feature>
<dbReference type="GO" id="GO:0002161">
    <property type="term" value="F:aminoacyl-tRNA deacylase activity"/>
    <property type="evidence" value="ECO:0007669"/>
    <property type="project" value="TreeGrafter"/>
</dbReference>
<dbReference type="SMART" id="SM00863">
    <property type="entry name" value="tRNA_SAD"/>
    <property type="match status" value="1"/>
</dbReference>
<dbReference type="Gene3D" id="3.30.930.10">
    <property type="entry name" value="Bira Bifunctional Protein, Domain 2"/>
    <property type="match status" value="1"/>
</dbReference>
<keyword evidence="9 11" id="KW-0648">Protein biosynthesis</keyword>
<keyword evidence="10 11" id="KW-0030">Aminoacyl-tRNA synthetase</keyword>
<dbReference type="Gene3D" id="3.30.54.20">
    <property type="match status" value="1"/>
</dbReference>
<evidence type="ECO:0000256" key="9">
    <source>
        <dbReference type="ARBA" id="ARBA00022917"/>
    </source>
</evidence>
<name>A0A1M4YBS6_9BACT</name>
<dbReference type="PANTHER" id="PTHR11777:SF9">
    <property type="entry name" value="ALANINE--TRNA LIGASE, CYTOPLASMIC"/>
    <property type="match status" value="1"/>
</dbReference>
<dbReference type="PRINTS" id="PR00980">
    <property type="entry name" value="TRNASYNTHALA"/>
</dbReference>
<dbReference type="SUPFAM" id="SSF50447">
    <property type="entry name" value="Translation proteins"/>
    <property type="match status" value="1"/>
</dbReference>
<dbReference type="InterPro" id="IPR023033">
    <property type="entry name" value="Ala_tRNA_ligase_euk/bac"/>
</dbReference>
<dbReference type="SUPFAM" id="SSF101353">
    <property type="entry name" value="Putative anticodon-binding domain of alanyl-tRNA synthetase (AlaRS)"/>
    <property type="match status" value="1"/>
</dbReference>
<dbReference type="PANTHER" id="PTHR11777">
    <property type="entry name" value="ALANYL-TRNA SYNTHETASE"/>
    <property type="match status" value="1"/>
</dbReference>
<evidence type="ECO:0000313" key="14">
    <source>
        <dbReference type="EMBL" id="SHF03058.1"/>
    </source>
</evidence>
<dbReference type="NCBIfam" id="TIGR00344">
    <property type="entry name" value="alaS"/>
    <property type="match status" value="1"/>
</dbReference>
<dbReference type="Gene3D" id="3.10.310.40">
    <property type="match status" value="1"/>
</dbReference>
<keyword evidence="2 11" id="KW-0820">tRNA-binding</keyword>
<feature type="binding site" evidence="11">
    <location>
        <position position="570"/>
    </location>
    <ligand>
        <name>Zn(2+)</name>
        <dbReference type="ChEBI" id="CHEBI:29105"/>
    </ligand>
</feature>
<evidence type="ECO:0000256" key="11">
    <source>
        <dbReference type="HAMAP-Rule" id="MF_00036"/>
    </source>
</evidence>
<evidence type="ECO:0000313" key="15">
    <source>
        <dbReference type="Proteomes" id="UP000184041"/>
    </source>
</evidence>
<dbReference type="HAMAP" id="MF_00036_B">
    <property type="entry name" value="Ala_tRNA_synth_B"/>
    <property type="match status" value="1"/>
</dbReference>
<sequence length="891" mass="101040">MSHKSSAQIRQEFLDFFKSKQHLPVPSAPVAPKDDPTLLFTNAGMNQFKPIFLGEQPGYKKEGEVWRRVVDSQRCIRVSGKHNDLEEVGRDTYHHTLFEMLGNWSFGDYFKREAIRWAWELLVDEWDLEPDRLYATVFGGDEEDGLPVDEESIALWKEETGIAEDHILKFDKTDNFWEMGSTGPCGPCSEVHIDLRPDKERDQKPGAELVNMDDPKVMEIWNLVFIQFNRQSDGSLEKLPARHVDTGMGFERMCAVLQQKRSNYDTDLFTRLLDKIGALAELSYGNDEQTDIAMRVIADHIRAVSFSIADGVSPGNDGRGYVVRRILRRAIRYGWDRLELKEPFFHKLVPVLAEQFADVFPVLIQQQEYVINVIRSEEQSFLNTLGQGIELFEEMTKESDRISGEQAFKLHDTYGFPIDLTQLMARERGVEVDREGFKERMKQQKERARAAGKFTVDQSSQKQWITVHDTGEFEFTGYDELFSDVRIKALRKGENQNAIILDRSPFYAESGGQVADTGVISNGEEHLRVLDVQQSPEGYIHSVDQLPDDPGGNWQALVDRERRREIQKHHTATHLVHAALKLVLGDHIAQKGSLVDERHLRFDFSHFEQITTKELGQIEETVNDKVQQNIPKREERQVPIDEARQRGATMLFGEKYGEKVRVIAFDPEYSMELCGGTHVEATGEIGYFRLLSESSAAAGVRRIEAKAGKSADHHLRSEHELVNRIRAEIGQSDHIVRDIRQLIEERKLLEREVEKLQHQQSLARLNELFAHPAALENGVQLVSGEIPHADMDLLKQLGYEALEKAKEATITVLGARDEDEGKVYIAAAVTDDLIREKNLKAGALVSTLGRMLGGGGGGQPNLATAGGRKPEKLNELFDQLPATISKELDEA</sequence>
<dbReference type="InterPro" id="IPR003156">
    <property type="entry name" value="DHHA1_dom"/>
</dbReference>
<dbReference type="GO" id="GO:0000049">
    <property type="term" value="F:tRNA binding"/>
    <property type="evidence" value="ECO:0007669"/>
    <property type="project" value="UniProtKB-KW"/>
</dbReference>
<feature type="coiled-coil region" evidence="12">
    <location>
        <begin position="732"/>
        <end position="766"/>
    </location>
</feature>
<keyword evidence="12" id="KW-0175">Coiled coil</keyword>
<keyword evidence="5 11" id="KW-0547">Nucleotide-binding</keyword>
<dbReference type="FunFam" id="3.10.310.40:FF:000001">
    <property type="entry name" value="Alanine--tRNA ligase"/>
    <property type="match status" value="1"/>
</dbReference>
<dbReference type="GO" id="GO:0005524">
    <property type="term" value="F:ATP binding"/>
    <property type="evidence" value="ECO:0007669"/>
    <property type="project" value="UniProtKB-UniRule"/>
</dbReference>
<feature type="binding site" evidence="11">
    <location>
        <position position="674"/>
    </location>
    <ligand>
        <name>Zn(2+)</name>
        <dbReference type="ChEBI" id="CHEBI:29105"/>
    </ligand>
</feature>
<comment type="function">
    <text evidence="11">Catalyzes the attachment of alanine to tRNA(Ala) in a two-step reaction: alanine is first activated by ATP to form Ala-AMP and then transferred to the acceptor end of tRNA(Ala). Also edits incorrectly charged Ser-tRNA(Ala) and Gly-tRNA(Ala) via its editing domain.</text>
</comment>
<dbReference type="FunFam" id="3.30.930.10:FF:000011">
    <property type="entry name" value="Alanine--tRNA ligase, cytoplasmic"/>
    <property type="match status" value="1"/>
</dbReference>
<keyword evidence="7 11" id="KW-0067">ATP-binding</keyword>
<feature type="domain" description="Alanyl-transfer RNA synthetases family profile" evidence="13">
    <location>
        <begin position="4"/>
        <end position="717"/>
    </location>
</feature>
<dbReference type="GO" id="GO:0008270">
    <property type="term" value="F:zinc ion binding"/>
    <property type="evidence" value="ECO:0007669"/>
    <property type="project" value="UniProtKB-UniRule"/>
</dbReference>
<dbReference type="InterPro" id="IPR012947">
    <property type="entry name" value="tRNA_SAD"/>
</dbReference>
<comment type="similarity">
    <text evidence="1 11">Belongs to the class-II aminoacyl-tRNA synthetase family.</text>
</comment>
<feature type="binding site" evidence="11">
    <location>
        <position position="574"/>
    </location>
    <ligand>
        <name>Zn(2+)</name>
        <dbReference type="ChEBI" id="CHEBI:29105"/>
    </ligand>
</feature>
<dbReference type="FunFam" id="3.30.54.20:FF:000001">
    <property type="entry name" value="Alanine--tRNA ligase"/>
    <property type="match status" value="1"/>
</dbReference>
<dbReference type="InterPro" id="IPR002318">
    <property type="entry name" value="Ala-tRNA-lgiase_IIc"/>
</dbReference>
<dbReference type="GO" id="GO:0005737">
    <property type="term" value="C:cytoplasm"/>
    <property type="evidence" value="ECO:0007669"/>
    <property type="project" value="UniProtKB-SubCell"/>
</dbReference>
<dbReference type="InterPro" id="IPR045864">
    <property type="entry name" value="aa-tRNA-synth_II/BPL/LPL"/>
</dbReference>
<dbReference type="Pfam" id="PF01411">
    <property type="entry name" value="tRNA-synt_2c"/>
    <property type="match status" value="1"/>
</dbReference>
<dbReference type="SUPFAM" id="SSF55681">
    <property type="entry name" value="Class II aaRS and biotin synthetases"/>
    <property type="match status" value="1"/>
</dbReference>
<accession>A0A1M4YBS6</accession>
<gene>
    <name evidence="11" type="primary">alaS</name>
    <name evidence="14" type="ORF">SAMN05443144_10521</name>
</gene>
<comment type="cofactor">
    <cofactor evidence="11">
        <name>Zn(2+)</name>
        <dbReference type="ChEBI" id="CHEBI:29105"/>
    </cofactor>
    <text evidence="11">Binds 1 zinc ion per subunit.</text>
</comment>
<dbReference type="OrthoDB" id="9803884at2"/>
<dbReference type="GO" id="GO:0006419">
    <property type="term" value="P:alanyl-tRNA aminoacylation"/>
    <property type="evidence" value="ECO:0007669"/>
    <property type="project" value="UniProtKB-UniRule"/>
</dbReference>
<evidence type="ECO:0000259" key="13">
    <source>
        <dbReference type="PROSITE" id="PS50860"/>
    </source>
</evidence>
<organism evidence="14 15">
    <name type="scientific">Fodinibius roseus</name>
    <dbReference type="NCBI Taxonomy" id="1194090"/>
    <lineage>
        <taxon>Bacteria</taxon>
        <taxon>Pseudomonadati</taxon>
        <taxon>Balneolota</taxon>
        <taxon>Balneolia</taxon>
        <taxon>Balneolales</taxon>
        <taxon>Balneolaceae</taxon>
        <taxon>Fodinibius</taxon>
    </lineage>
</organism>
<dbReference type="Gene3D" id="2.40.30.130">
    <property type="match status" value="1"/>
</dbReference>
<evidence type="ECO:0000256" key="6">
    <source>
        <dbReference type="ARBA" id="ARBA00022833"/>
    </source>
</evidence>
<evidence type="ECO:0000256" key="4">
    <source>
        <dbReference type="ARBA" id="ARBA00022723"/>
    </source>
</evidence>
<evidence type="ECO:0000256" key="5">
    <source>
        <dbReference type="ARBA" id="ARBA00022741"/>
    </source>
</evidence>